<dbReference type="Gene3D" id="3.40.50.300">
    <property type="entry name" value="P-loop containing nucleotide triphosphate hydrolases"/>
    <property type="match status" value="1"/>
</dbReference>
<dbReference type="SUPFAM" id="SSF52540">
    <property type="entry name" value="P-loop containing nucleoside triphosphate hydrolases"/>
    <property type="match status" value="1"/>
</dbReference>
<dbReference type="EMBL" id="BDCO01000002">
    <property type="protein sequence ID" value="GAT32141.1"/>
    <property type="molecule type" value="Genomic_DNA"/>
</dbReference>
<dbReference type="InParanoid" id="A0A146G3C0"/>
<evidence type="ECO:0008006" key="3">
    <source>
        <dbReference type="Google" id="ProtNLM"/>
    </source>
</evidence>
<comment type="caution">
    <text evidence="1">The sequence shown here is derived from an EMBL/GenBank/DDBJ whole genome shotgun (WGS) entry which is preliminary data.</text>
</comment>
<dbReference type="OrthoDB" id="222662at2"/>
<accession>A0A146G3C0</accession>
<name>A0A146G3C0_TERSA</name>
<protein>
    <recommendedName>
        <fullName evidence="3">NACHT domain-containing protein</fullName>
    </recommendedName>
</protein>
<evidence type="ECO:0000313" key="2">
    <source>
        <dbReference type="Proteomes" id="UP000076023"/>
    </source>
</evidence>
<reference evidence="2" key="1">
    <citation type="journal article" date="2017" name="Genome Announc.">
        <title>Draft Genome Sequence of Terrimicrobium sacchariphilum NM-5T, a Facultative Anaerobic Soil Bacterium of the Class Spartobacteria.</title>
        <authorList>
            <person name="Qiu Y.L."/>
            <person name="Tourlousse D.M."/>
            <person name="Matsuura N."/>
            <person name="Ohashi A."/>
            <person name="Sekiguchi Y."/>
        </authorList>
    </citation>
    <scope>NUCLEOTIDE SEQUENCE [LARGE SCALE GENOMIC DNA]</scope>
    <source>
        <strain evidence="2">NM-5</strain>
    </source>
</reference>
<evidence type="ECO:0000313" key="1">
    <source>
        <dbReference type="EMBL" id="GAT32141.1"/>
    </source>
</evidence>
<dbReference type="AlphaFoldDB" id="A0A146G3C0"/>
<proteinExistence type="predicted"/>
<organism evidence="1 2">
    <name type="scientific">Terrimicrobium sacchariphilum</name>
    <dbReference type="NCBI Taxonomy" id="690879"/>
    <lineage>
        <taxon>Bacteria</taxon>
        <taxon>Pseudomonadati</taxon>
        <taxon>Verrucomicrobiota</taxon>
        <taxon>Terrimicrobiia</taxon>
        <taxon>Terrimicrobiales</taxon>
        <taxon>Terrimicrobiaceae</taxon>
        <taxon>Terrimicrobium</taxon>
    </lineage>
</organism>
<dbReference type="RefSeq" id="WP_153811231.1">
    <property type="nucleotide sequence ID" value="NZ_BDCO01000002.1"/>
</dbReference>
<sequence>MHDYQLERLNTRSFEQLIQALGLEIIGKQLMVFGDGPDGGREASFDGLINYPSGGKCWDGCGIVQAKFRQYPDALAKVNADWAIKQLNSELSKFEPRRESEKQVVRGERICPEYYVFATNLSLSSVAKTGGKDRICSILDNFKKSHGLKDYAVWDRDQICRFLDVYRDIRSTYAAWLLSGDVLAEVADFVRLKKTDFLKTIRRYLEVGLLDDQFAKLSQGGYTDATAIPLSRVFVDLPVKVSNERNYIDSSSDEYDFNDLSDEELDLNEQERVTFLDLFFEEGRQVLKPSANFNNKLGSAGLRQTAGRVVLVGGPGQGKTTISQFACQLYRAALLQEDSAKRSPQVRAALSHIENQAGDIPKPKVLRYPLRIDLKKLAESLAGEGGLSSSSLLDYLVKHISERTDCELSKSEFRKWLSSYPWLIVLDGLDEVPASSNRKRMMDAIRDFVSSEVHDEDADILILATTRPQGYSDEFDPNFYLHLPLASLNANEALKYGSRLASARHPNNNLRVDDLCSALKRATENPATVRLMESPLQVTIMLALIEGGGEPPEQRWKLFHDYYDVIYRREKERNTIFSKILRTYEPDIHWLHHRAGWVLQQRNAAIGSTAARLSHSEFEEIVETRLQKRGHSESEGRATLVRQIREAATDRLVFLVGNSANEIGFEIRSLQEFMAAEHIFSGPESCVLETIREIAPHSYWRNVFLFAAGRIFFEKEHLTDSLIGICGRLNEVIVNQERKFIAPGSRLALAMLEDGVSRNQPENSRALSRCAARILDVLLPDETSRLLELFSSEAKEVWNEELGRRLQVDEGCFPYALWKLCLDLVRGGNKFAENLMLTGFPWKSDSVGVFLSEVVPEISRIPSEFWISFRNYIYVHSPAIWRRMFAGEMLPQSLRFSPIKELFNIYSQDFESDGITLLDNDGAETCNALVYNGDRRLAQWAELGNLPEEVSADVHPVWGDFCLVSEFARNCSSENLIRQFSLMSSDFSCGESVSGEFPWQINACLIARQLGFSVEEICKVIHGGGLGHVADWERWGAAWRGGIRISELGFPKDKFKLVSDQHQGIVFSANAWRHSGGVMRRSLLLL</sequence>
<keyword evidence="2" id="KW-1185">Reference proteome</keyword>
<gene>
    <name evidence="1" type="ORF">TSACC_2538</name>
</gene>
<dbReference type="InterPro" id="IPR027417">
    <property type="entry name" value="P-loop_NTPase"/>
</dbReference>
<dbReference type="STRING" id="690879.TSACC_2538"/>
<dbReference type="Proteomes" id="UP000076023">
    <property type="component" value="Unassembled WGS sequence"/>
</dbReference>